<dbReference type="GO" id="GO:0015171">
    <property type="term" value="F:amino acid transmembrane transporter activity"/>
    <property type="evidence" value="ECO:0007669"/>
    <property type="project" value="TreeGrafter"/>
</dbReference>
<dbReference type="InterPro" id="IPR001123">
    <property type="entry name" value="LeuE-type"/>
</dbReference>
<gene>
    <name evidence="7" type="ORF">JIR001_27860</name>
</gene>
<keyword evidence="4 6" id="KW-1133">Transmembrane helix</keyword>
<dbReference type="KEGG" id="pabs:JIR001_27860"/>
<proteinExistence type="predicted"/>
<dbReference type="AlphaFoldDB" id="A0A8D5UJ47"/>
<dbReference type="PANTHER" id="PTHR30086:SF20">
    <property type="entry name" value="ARGININE EXPORTER PROTEIN ARGO-RELATED"/>
    <property type="match status" value="1"/>
</dbReference>
<keyword evidence="3 6" id="KW-0812">Transmembrane</keyword>
<dbReference type="GO" id="GO:0005886">
    <property type="term" value="C:plasma membrane"/>
    <property type="evidence" value="ECO:0007669"/>
    <property type="project" value="UniProtKB-SubCell"/>
</dbReference>
<keyword evidence="2" id="KW-1003">Cell membrane</keyword>
<keyword evidence="8" id="KW-1185">Reference proteome</keyword>
<reference evidence="7" key="2">
    <citation type="journal article" date="2021" name="Microbiol. Resour. Announc.">
        <title>Complete Genome Sequence of Polycladomyces abyssicola JIR-001T, Isolated from Hemipelagic Sediment in Deep Seawater.</title>
        <authorList>
            <person name="Tsubouchi T."/>
            <person name="Kaneko Y."/>
        </authorList>
    </citation>
    <scope>NUCLEOTIDE SEQUENCE</scope>
    <source>
        <strain evidence="7">JIR-001</strain>
    </source>
</reference>
<evidence type="ECO:0000256" key="6">
    <source>
        <dbReference type="SAM" id="Phobius"/>
    </source>
</evidence>
<evidence type="ECO:0000256" key="3">
    <source>
        <dbReference type="ARBA" id="ARBA00022692"/>
    </source>
</evidence>
<feature type="transmembrane region" description="Helical" evidence="6">
    <location>
        <begin position="116"/>
        <end position="137"/>
    </location>
</feature>
<feature type="transmembrane region" description="Helical" evidence="6">
    <location>
        <begin position="40"/>
        <end position="64"/>
    </location>
</feature>
<evidence type="ECO:0000313" key="7">
    <source>
        <dbReference type="EMBL" id="BCU83003.1"/>
    </source>
</evidence>
<evidence type="ECO:0000256" key="2">
    <source>
        <dbReference type="ARBA" id="ARBA00022475"/>
    </source>
</evidence>
<comment type="subcellular location">
    <subcellularLocation>
        <location evidence="1">Cell membrane</location>
        <topology evidence="1">Multi-pass membrane protein</topology>
    </subcellularLocation>
</comment>
<feature type="transmembrane region" description="Helical" evidence="6">
    <location>
        <begin position="6"/>
        <end position="28"/>
    </location>
</feature>
<protein>
    <submittedName>
        <fullName evidence="7">LysE family translocator</fullName>
    </submittedName>
</protein>
<sequence>MDPVHILYFLAVSVAITLMPGPDILFVIAQSMSRGKNAGIATALGLCTGLIVHTLAAALGVAAILHQSAIAFAVLKYAGALYLLYLAWQSAREGKATFDLPQAERRSHSALYRKGIFMNLLNPKVSLFFLAFLPQFVPPSAENAVWQMMLLGVLFLLQALAVFTAVSIFAGMIGQRWLRRPAVARHVNKVKAALFAILGIRLALMER</sequence>
<dbReference type="Proteomes" id="UP000677436">
    <property type="component" value="Chromosome"/>
</dbReference>
<name>A0A8D5UJ47_9BACL</name>
<dbReference type="PANTHER" id="PTHR30086">
    <property type="entry name" value="ARGININE EXPORTER PROTEIN ARGO"/>
    <property type="match status" value="1"/>
</dbReference>
<evidence type="ECO:0000313" key="8">
    <source>
        <dbReference type="Proteomes" id="UP000677436"/>
    </source>
</evidence>
<organism evidence="7 8">
    <name type="scientific">Polycladomyces abyssicola</name>
    <dbReference type="NCBI Taxonomy" id="1125966"/>
    <lineage>
        <taxon>Bacteria</taxon>
        <taxon>Bacillati</taxon>
        <taxon>Bacillota</taxon>
        <taxon>Bacilli</taxon>
        <taxon>Bacillales</taxon>
        <taxon>Thermoactinomycetaceae</taxon>
        <taxon>Polycladomyces</taxon>
    </lineage>
</organism>
<dbReference type="PIRSF" id="PIRSF006324">
    <property type="entry name" value="LeuE"/>
    <property type="match status" value="1"/>
</dbReference>
<dbReference type="Pfam" id="PF01810">
    <property type="entry name" value="LysE"/>
    <property type="match status" value="1"/>
</dbReference>
<dbReference type="EMBL" id="AP024601">
    <property type="protein sequence ID" value="BCU83003.1"/>
    <property type="molecule type" value="Genomic_DNA"/>
</dbReference>
<evidence type="ECO:0000256" key="4">
    <source>
        <dbReference type="ARBA" id="ARBA00022989"/>
    </source>
</evidence>
<evidence type="ECO:0000256" key="1">
    <source>
        <dbReference type="ARBA" id="ARBA00004651"/>
    </source>
</evidence>
<feature type="transmembrane region" description="Helical" evidence="6">
    <location>
        <begin position="70"/>
        <end position="88"/>
    </location>
</feature>
<dbReference type="RefSeq" id="WP_212773280.1">
    <property type="nucleotide sequence ID" value="NZ_AP024601.1"/>
</dbReference>
<feature type="transmembrane region" description="Helical" evidence="6">
    <location>
        <begin position="149"/>
        <end position="174"/>
    </location>
</feature>
<accession>A0A8D5UJ47</accession>
<evidence type="ECO:0000256" key="5">
    <source>
        <dbReference type="ARBA" id="ARBA00023136"/>
    </source>
</evidence>
<reference evidence="7" key="1">
    <citation type="journal article" date="2013" name="Int. J. Syst. Evol. Microbiol.">
        <title>Polycladomyces abyssicola gen. nov., sp. nov., a thermophilic filamentous bacterium isolated from hemipelagic sediment.</title>
        <authorList>
            <person name="Tsubouchi T."/>
            <person name="Shimane Y."/>
            <person name="Mori K."/>
            <person name="Usui K."/>
            <person name="Hiraki T."/>
            <person name="Tame A."/>
            <person name="Uematsu K."/>
            <person name="Maruyama T."/>
            <person name="Hatada Y."/>
        </authorList>
    </citation>
    <scope>NUCLEOTIDE SEQUENCE</scope>
    <source>
        <strain evidence="7">JIR-001</strain>
    </source>
</reference>
<keyword evidence="5 6" id="KW-0472">Membrane</keyword>